<dbReference type="InterPro" id="IPR022642">
    <property type="entry name" value="CheR_C"/>
</dbReference>
<evidence type="ECO:0000256" key="4">
    <source>
        <dbReference type="ARBA" id="ARBA00022691"/>
    </source>
</evidence>
<dbReference type="EC" id="2.1.1.80" evidence="5"/>
<dbReference type="SMART" id="SM00138">
    <property type="entry name" value="MeTrc"/>
    <property type="match status" value="1"/>
</dbReference>
<evidence type="ECO:0000256" key="5">
    <source>
        <dbReference type="PIRNR" id="PIRNR000410"/>
    </source>
</evidence>
<evidence type="ECO:0000313" key="7">
    <source>
        <dbReference type="EMBL" id="MFC3143469.1"/>
    </source>
</evidence>
<proteinExistence type="predicted"/>
<keyword evidence="8" id="KW-1185">Reference proteome</keyword>
<dbReference type="InterPro" id="IPR026024">
    <property type="entry name" value="Chemotaxis_MeTrfase_CheR"/>
</dbReference>
<dbReference type="Pfam" id="PF01739">
    <property type="entry name" value="CheR"/>
    <property type="match status" value="1"/>
</dbReference>
<comment type="caution">
    <text evidence="7">The sequence shown here is derived from an EMBL/GenBank/DDBJ whole genome shotgun (WGS) entry which is preliminary data.</text>
</comment>
<dbReference type="PIRSF" id="PIRSF000410">
    <property type="entry name" value="CheR"/>
    <property type="match status" value="1"/>
</dbReference>
<keyword evidence="3 5" id="KW-0808">Transferase</keyword>
<dbReference type="InterPro" id="IPR050903">
    <property type="entry name" value="Bact_Chemotaxis_MeTrfase"/>
</dbReference>
<evidence type="ECO:0000256" key="1">
    <source>
        <dbReference type="ARBA" id="ARBA00001541"/>
    </source>
</evidence>
<keyword evidence="2 5" id="KW-0489">Methyltransferase</keyword>
<evidence type="ECO:0000313" key="8">
    <source>
        <dbReference type="Proteomes" id="UP001595632"/>
    </source>
</evidence>
<dbReference type="PANTHER" id="PTHR24422">
    <property type="entry name" value="CHEMOTAXIS PROTEIN METHYLTRANSFERASE"/>
    <property type="match status" value="1"/>
</dbReference>
<dbReference type="InterPro" id="IPR000780">
    <property type="entry name" value="CheR_MeTrfase"/>
</dbReference>
<feature type="domain" description="CheR-type methyltransferase" evidence="6">
    <location>
        <begin position="24"/>
        <end position="291"/>
    </location>
</feature>
<dbReference type="Gene3D" id="3.40.50.150">
    <property type="entry name" value="Vaccinia Virus protein VP39"/>
    <property type="match status" value="1"/>
</dbReference>
<dbReference type="EMBL" id="JBHRTB010000010">
    <property type="protein sequence ID" value="MFC3143469.1"/>
    <property type="molecule type" value="Genomic_DNA"/>
</dbReference>
<dbReference type="GO" id="GO:0032259">
    <property type="term" value="P:methylation"/>
    <property type="evidence" value="ECO:0007669"/>
    <property type="project" value="UniProtKB-KW"/>
</dbReference>
<organism evidence="7 8">
    <name type="scientific">Psychromarinibacter halotolerans</name>
    <dbReference type="NCBI Taxonomy" id="1775175"/>
    <lineage>
        <taxon>Bacteria</taxon>
        <taxon>Pseudomonadati</taxon>
        <taxon>Pseudomonadota</taxon>
        <taxon>Alphaproteobacteria</taxon>
        <taxon>Rhodobacterales</taxon>
        <taxon>Paracoccaceae</taxon>
        <taxon>Psychromarinibacter</taxon>
    </lineage>
</organism>
<dbReference type="RefSeq" id="WP_275630758.1">
    <property type="nucleotide sequence ID" value="NZ_JARGYD010000001.1"/>
</dbReference>
<sequence length="302" mass="34218">MTTASVSGPVTPGRGASRELSVGDFRRIAALLLSEAGIELTEGKLPLVHSRLSARLRSLRIKSYGDYCDYIESDAGKPERLEMLSVLTTNVTRFFREPHHFEFLRKKRIPELVDVLKRGGQVRIWSAGCASGEEPYSLALTFLQEMPDIARYDFRILASDIDPAILRAAAAGLYTERSLSQVPEEQRRAHFTRAETGADLWSVGPQMRELITFRRLNLIGPWPFTRPFDVIMCRNVVIYFGPETKADIWARFVDQLTPEGWLITGHSERLTDDAARRTELIHTTTYRRRPASAKPKEDTACH</sequence>
<dbReference type="Pfam" id="PF03705">
    <property type="entry name" value="CheR_N"/>
    <property type="match status" value="1"/>
</dbReference>
<protein>
    <recommendedName>
        <fullName evidence="5">Chemotaxis protein methyltransferase</fullName>
        <ecNumber evidence="5">2.1.1.80</ecNumber>
    </recommendedName>
</protein>
<dbReference type="PROSITE" id="PS50123">
    <property type="entry name" value="CHER"/>
    <property type="match status" value="1"/>
</dbReference>
<dbReference type="PRINTS" id="PR00996">
    <property type="entry name" value="CHERMTFRASE"/>
</dbReference>
<dbReference type="InterPro" id="IPR022641">
    <property type="entry name" value="CheR_N"/>
</dbReference>
<reference evidence="8" key="1">
    <citation type="journal article" date="2019" name="Int. J. Syst. Evol. Microbiol.">
        <title>The Global Catalogue of Microorganisms (GCM) 10K type strain sequencing project: providing services to taxonomists for standard genome sequencing and annotation.</title>
        <authorList>
            <consortium name="The Broad Institute Genomics Platform"/>
            <consortium name="The Broad Institute Genome Sequencing Center for Infectious Disease"/>
            <person name="Wu L."/>
            <person name="Ma J."/>
        </authorList>
    </citation>
    <scope>NUCLEOTIDE SEQUENCE [LARGE SCALE GENOMIC DNA]</scope>
    <source>
        <strain evidence="8">KCTC 52366</strain>
    </source>
</reference>
<dbReference type="SUPFAM" id="SSF53335">
    <property type="entry name" value="S-adenosyl-L-methionine-dependent methyltransferases"/>
    <property type="match status" value="1"/>
</dbReference>
<evidence type="ECO:0000256" key="3">
    <source>
        <dbReference type="ARBA" id="ARBA00022679"/>
    </source>
</evidence>
<dbReference type="InterPro" id="IPR036804">
    <property type="entry name" value="CheR_N_sf"/>
</dbReference>
<accession>A0ABV7GTG3</accession>
<dbReference type="InterPro" id="IPR029063">
    <property type="entry name" value="SAM-dependent_MTases_sf"/>
</dbReference>
<dbReference type="GO" id="GO:0008168">
    <property type="term" value="F:methyltransferase activity"/>
    <property type="evidence" value="ECO:0007669"/>
    <property type="project" value="UniProtKB-KW"/>
</dbReference>
<name>A0ABV7GTG3_9RHOB</name>
<dbReference type="PANTHER" id="PTHR24422:SF19">
    <property type="entry name" value="CHEMOTAXIS PROTEIN METHYLTRANSFERASE"/>
    <property type="match status" value="1"/>
</dbReference>
<comment type="function">
    <text evidence="5">Methylation of the membrane-bound methyl-accepting chemotaxis proteins (MCP) to form gamma-glutamyl methyl ester residues in MCP.</text>
</comment>
<evidence type="ECO:0000256" key="2">
    <source>
        <dbReference type="ARBA" id="ARBA00022603"/>
    </source>
</evidence>
<keyword evidence="4 5" id="KW-0949">S-adenosyl-L-methionine</keyword>
<dbReference type="Proteomes" id="UP001595632">
    <property type="component" value="Unassembled WGS sequence"/>
</dbReference>
<evidence type="ECO:0000259" key="6">
    <source>
        <dbReference type="PROSITE" id="PS50123"/>
    </source>
</evidence>
<gene>
    <name evidence="7" type="ORF">ACFOGP_12165</name>
</gene>
<comment type="catalytic activity">
    <reaction evidence="1 5">
        <text>L-glutamyl-[protein] + S-adenosyl-L-methionine = [protein]-L-glutamate 5-O-methyl ester + S-adenosyl-L-homocysteine</text>
        <dbReference type="Rhea" id="RHEA:24452"/>
        <dbReference type="Rhea" id="RHEA-COMP:10208"/>
        <dbReference type="Rhea" id="RHEA-COMP:10311"/>
        <dbReference type="ChEBI" id="CHEBI:29973"/>
        <dbReference type="ChEBI" id="CHEBI:57856"/>
        <dbReference type="ChEBI" id="CHEBI:59789"/>
        <dbReference type="ChEBI" id="CHEBI:82795"/>
        <dbReference type="EC" id="2.1.1.80"/>
    </reaction>
</comment>
<dbReference type="SUPFAM" id="SSF47757">
    <property type="entry name" value="Chemotaxis receptor methyltransferase CheR, N-terminal domain"/>
    <property type="match status" value="1"/>
</dbReference>
<dbReference type="Gene3D" id="1.10.155.10">
    <property type="entry name" value="Chemotaxis receptor methyltransferase CheR, N-terminal domain"/>
    <property type="match status" value="1"/>
</dbReference>